<comment type="function">
    <text evidence="5">ATP-dependent carboxylate-amine ligase which exhibits weak glutamate--cysteine ligase activity.</text>
</comment>
<keyword evidence="2 5" id="KW-0547">Nucleotide-binding</keyword>
<name>A0A1Q5PZ41_9ACTO</name>
<dbReference type="InterPro" id="IPR006336">
    <property type="entry name" value="GCS2"/>
</dbReference>
<dbReference type="GO" id="GO:0042398">
    <property type="term" value="P:modified amino acid biosynthetic process"/>
    <property type="evidence" value="ECO:0007669"/>
    <property type="project" value="InterPro"/>
</dbReference>
<reference evidence="7" key="1">
    <citation type="submission" date="2016-12" db="EMBL/GenBank/DDBJ databases">
        <authorList>
            <person name="Meng X."/>
        </authorList>
    </citation>
    <scope>NUCLEOTIDE SEQUENCE [LARGE SCALE GENOMIC DNA]</scope>
    <source>
        <strain evidence="7">DSM 20732</strain>
    </source>
</reference>
<dbReference type="PANTHER" id="PTHR36510">
    <property type="entry name" value="GLUTAMATE--CYSTEINE LIGASE 2-RELATED"/>
    <property type="match status" value="1"/>
</dbReference>
<dbReference type="NCBIfam" id="NF010044">
    <property type="entry name" value="PRK13517.1-4"/>
    <property type="match status" value="1"/>
</dbReference>
<dbReference type="FunCoup" id="A0A1Q5PZ41">
    <property type="interactions" value="7"/>
</dbReference>
<dbReference type="GO" id="GO:0004357">
    <property type="term" value="F:glutamate-cysteine ligase activity"/>
    <property type="evidence" value="ECO:0007669"/>
    <property type="project" value="UniProtKB-EC"/>
</dbReference>
<comment type="caution">
    <text evidence="6">The sequence shown here is derived from an EMBL/GenBank/DDBJ whole genome shotgun (WGS) entry which is preliminary data.</text>
</comment>
<dbReference type="InterPro" id="IPR011793">
    <property type="entry name" value="YbdK"/>
</dbReference>
<keyword evidence="7" id="KW-1185">Reference proteome</keyword>
<sequence length="397" mass="44304">MNFASSQRSTIGIEWELQLIDQDSGDLRQCAQAVTEAVCPPGAAKHPFIHPEMLQNTVEVVSGARRTVGQCGEDIRAAVAEVRRVTDPLRVELASAGSHPFAQPAYQLVTNKERYAELVKRTQYWGRQMLLYGVHVHVGVEDRRKVLPLMRALLTRFAQLQSVAASSPFWAGKATGYASNRAMVFQQLPTAGTPEQFDTWEQLERYERDMLHTGVIEGFDEIRWDIRPSPRLGTIEVRVCDAATNIQEVLAISALTHCLVEDFSSRLDAGQTLPVLPPWFVAENKWRSARYGMEAILILDEEGNEELVSDTLAQMLLDLAPVAERLGCSQELAWMRDIFTFGASYERQLAVMEANGGNLERVVDSLVAEMKADRPLDPRQFASAADATRFEGTGKVR</sequence>
<dbReference type="EC" id="6.3.2.2" evidence="5"/>
<dbReference type="NCBIfam" id="TIGR02050">
    <property type="entry name" value="gshA_cyan_rel"/>
    <property type="match status" value="1"/>
</dbReference>
<accession>A0A1Q5PZ41</accession>
<dbReference type="GO" id="GO:0005524">
    <property type="term" value="F:ATP binding"/>
    <property type="evidence" value="ECO:0007669"/>
    <property type="project" value="UniProtKB-KW"/>
</dbReference>
<evidence type="ECO:0000256" key="1">
    <source>
        <dbReference type="ARBA" id="ARBA00022598"/>
    </source>
</evidence>
<evidence type="ECO:0000256" key="5">
    <source>
        <dbReference type="HAMAP-Rule" id="MF_01609"/>
    </source>
</evidence>
<evidence type="ECO:0000256" key="4">
    <source>
        <dbReference type="ARBA" id="ARBA00048819"/>
    </source>
</evidence>
<dbReference type="InterPro" id="IPR014746">
    <property type="entry name" value="Gln_synth/guanido_kin_cat_dom"/>
</dbReference>
<dbReference type="STRING" id="52770.BSZ40_01340"/>
<keyword evidence="1 5" id="KW-0436">Ligase</keyword>
<comment type="catalytic activity">
    <reaction evidence="4 5">
        <text>L-cysteine + L-glutamate + ATP = gamma-L-glutamyl-L-cysteine + ADP + phosphate + H(+)</text>
        <dbReference type="Rhea" id="RHEA:13285"/>
        <dbReference type="ChEBI" id="CHEBI:15378"/>
        <dbReference type="ChEBI" id="CHEBI:29985"/>
        <dbReference type="ChEBI" id="CHEBI:30616"/>
        <dbReference type="ChEBI" id="CHEBI:35235"/>
        <dbReference type="ChEBI" id="CHEBI:43474"/>
        <dbReference type="ChEBI" id="CHEBI:58173"/>
        <dbReference type="ChEBI" id="CHEBI:456216"/>
        <dbReference type="EC" id="6.3.2.2"/>
    </reaction>
</comment>
<evidence type="ECO:0000256" key="3">
    <source>
        <dbReference type="ARBA" id="ARBA00022840"/>
    </source>
</evidence>
<evidence type="ECO:0000313" key="7">
    <source>
        <dbReference type="Proteomes" id="UP000185612"/>
    </source>
</evidence>
<keyword evidence="3 5" id="KW-0067">ATP-binding</keyword>
<dbReference type="HAMAP" id="MF_01609">
    <property type="entry name" value="Glu_cys_ligase_2"/>
    <property type="match status" value="1"/>
</dbReference>
<evidence type="ECO:0000313" key="6">
    <source>
        <dbReference type="EMBL" id="OKL52884.1"/>
    </source>
</evidence>
<dbReference type="Proteomes" id="UP000185612">
    <property type="component" value="Unassembled WGS sequence"/>
</dbReference>
<gene>
    <name evidence="6" type="ORF">BSZ40_01340</name>
</gene>
<dbReference type="PANTHER" id="PTHR36510:SF1">
    <property type="entry name" value="GLUTAMATE--CYSTEINE LIGASE 2-RELATED"/>
    <property type="match status" value="1"/>
</dbReference>
<dbReference type="Gene3D" id="3.30.590.20">
    <property type="match status" value="1"/>
</dbReference>
<proteinExistence type="inferred from homology"/>
<dbReference type="EMBL" id="MQVS01000001">
    <property type="protein sequence ID" value="OKL52884.1"/>
    <property type="molecule type" value="Genomic_DNA"/>
</dbReference>
<dbReference type="SUPFAM" id="SSF55931">
    <property type="entry name" value="Glutamine synthetase/guanido kinase"/>
    <property type="match status" value="1"/>
</dbReference>
<dbReference type="Pfam" id="PF04107">
    <property type="entry name" value="GCS2"/>
    <property type="match status" value="1"/>
</dbReference>
<dbReference type="NCBIfam" id="NF010042">
    <property type="entry name" value="PRK13517.1-2"/>
    <property type="match status" value="1"/>
</dbReference>
<dbReference type="InterPro" id="IPR050141">
    <property type="entry name" value="GCL_type2/YbdK_subfam"/>
</dbReference>
<comment type="similarity">
    <text evidence="5">Belongs to the glutamate--cysteine ligase type 2 family. YbdK subfamily.</text>
</comment>
<evidence type="ECO:0000256" key="2">
    <source>
        <dbReference type="ARBA" id="ARBA00022741"/>
    </source>
</evidence>
<dbReference type="AlphaFoldDB" id="A0A1Q5PZ41"/>
<dbReference type="InParanoid" id="A0A1Q5PZ41"/>
<organism evidence="6 7">
    <name type="scientific">Buchananella hordeovulneris</name>
    <dbReference type="NCBI Taxonomy" id="52770"/>
    <lineage>
        <taxon>Bacteria</taxon>
        <taxon>Bacillati</taxon>
        <taxon>Actinomycetota</taxon>
        <taxon>Actinomycetes</taxon>
        <taxon>Actinomycetales</taxon>
        <taxon>Actinomycetaceae</taxon>
        <taxon>Buchananella</taxon>
    </lineage>
</organism>
<protein>
    <recommendedName>
        <fullName evidence="5">Putative glutamate--cysteine ligase 2</fullName>
        <ecNumber evidence="5">6.3.2.2</ecNumber>
    </recommendedName>
    <alternativeName>
        <fullName evidence="5">Gamma-glutamylcysteine synthetase 2</fullName>
        <shortName evidence="5">GCS 2</shortName>
        <shortName evidence="5">Gamma-GCS 2</shortName>
    </alternativeName>
</protein>